<dbReference type="Proteomes" id="UP000440004">
    <property type="component" value="Unassembled WGS sequence"/>
</dbReference>
<dbReference type="AlphaFoldDB" id="A0A6A7K4G6"/>
<name>A0A6A7K4G6_9FIRM</name>
<evidence type="ECO:0008006" key="3">
    <source>
        <dbReference type="Google" id="ProtNLM"/>
    </source>
</evidence>
<keyword evidence="2" id="KW-1185">Reference proteome</keyword>
<dbReference type="Gene3D" id="3.20.20.210">
    <property type="match status" value="1"/>
</dbReference>
<comment type="caution">
    <text evidence="1">The sequence shown here is derived from an EMBL/GenBank/DDBJ whole genome shotgun (WGS) entry which is preliminary data.</text>
</comment>
<gene>
    <name evidence="1" type="ORF">GC105_00175</name>
</gene>
<dbReference type="RefSeq" id="WP_152800801.1">
    <property type="nucleotide sequence ID" value="NZ_WHNX01000001.1"/>
</dbReference>
<sequence length="390" mass="45345">MDDKLSVNKQNLKDALSFKEPDKVPVGIEVAMWPYTYSNTRYDQVRDNPKVATETYVKFLDDISIDYMWGPTGVTKPIDAFLSLGSDSFLMGSDGNSIVHAQTNEIPMEEWEYEDFIKDPRYYWREVLLRKRIPAFQHDYEKAYQSFLEALVAYRPVYETNKRISAELTQRGIYPLSSNGPHYSVPLDTFFDQVRGMKNTLLDLRRRPEVVKRACDRIFEIDMQKMKEKPSDYIGKDDLFCGITVYHSACFLNAKQFDEMFMYYLKKGFMEFFEAGVHMFVKGEGKFIHTLNRFRELPRGAMVIMLEEDDPFECYKEIGDWATLATGISADLLKYGTKQQCIDYVKKCFDTFAPGGGFIFMQDRPLMGVKDANIDNLIAVYEFANEYGKK</sequence>
<dbReference type="EMBL" id="WHNX01000001">
    <property type="protein sequence ID" value="MPW24214.1"/>
    <property type="molecule type" value="Genomic_DNA"/>
</dbReference>
<reference evidence="1 2" key="1">
    <citation type="submission" date="2019-10" db="EMBL/GenBank/DDBJ databases">
        <title>Alkalibaculum tamaniensis sp.nov., a new alkaliphilic acetogen, isolated on methoxylated aromatics from a mud volcano.</title>
        <authorList>
            <person name="Khomyakova M.A."/>
            <person name="Merkel A.Y."/>
            <person name="Bonch-Osmolovskaya E.A."/>
            <person name="Slobodkin A.I."/>
        </authorList>
    </citation>
    <scope>NUCLEOTIDE SEQUENCE [LARGE SCALE GENOMIC DNA]</scope>
    <source>
        <strain evidence="1 2">M08DMB</strain>
    </source>
</reference>
<dbReference type="SUPFAM" id="SSF51726">
    <property type="entry name" value="UROD/MetE-like"/>
    <property type="match status" value="1"/>
</dbReference>
<evidence type="ECO:0000313" key="1">
    <source>
        <dbReference type="EMBL" id="MPW24214.1"/>
    </source>
</evidence>
<protein>
    <recommendedName>
        <fullName evidence="3">Uroporphyrinogen decarboxylase (URO-D) domain-containing protein</fullName>
    </recommendedName>
</protein>
<proteinExistence type="predicted"/>
<accession>A0A6A7K4G6</accession>
<dbReference type="InterPro" id="IPR038071">
    <property type="entry name" value="UROD/MetE-like_sf"/>
</dbReference>
<evidence type="ECO:0000313" key="2">
    <source>
        <dbReference type="Proteomes" id="UP000440004"/>
    </source>
</evidence>
<organism evidence="1 2">
    <name type="scientific">Alkalibaculum sporogenes</name>
    <dbReference type="NCBI Taxonomy" id="2655001"/>
    <lineage>
        <taxon>Bacteria</taxon>
        <taxon>Bacillati</taxon>
        <taxon>Bacillota</taxon>
        <taxon>Clostridia</taxon>
        <taxon>Eubacteriales</taxon>
        <taxon>Eubacteriaceae</taxon>
        <taxon>Alkalibaculum</taxon>
    </lineage>
</organism>